<dbReference type="Gene3D" id="3.40.50.2000">
    <property type="entry name" value="Glycogen Phosphorylase B"/>
    <property type="match status" value="2"/>
</dbReference>
<feature type="signal peptide" evidence="1">
    <location>
        <begin position="1"/>
        <end position="30"/>
    </location>
</feature>
<dbReference type="SUPFAM" id="SSF53756">
    <property type="entry name" value="UDP-Glycosyltransferase/glycogen phosphorylase"/>
    <property type="match status" value="1"/>
</dbReference>
<dbReference type="PANTHER" id="PTHR48050">
    <property type="entry name" value="STEROL 3-BETA-GLUCOSYLTRANSFERASE"/>
    <property type="match status" value="1"/>
</dbReference>
<dbReference type="InterPro" id="IPR050426">
    <property type="entry name" value="Glycosyltransferase_28"/>
</dbReference>
<accession>A0A9N9VY48</accession>
<sequence length="526" mass="58291">MLRRFLFTIPTALAILAIVLYPKLSPTAESVTRVHGRKNTVLFLTTEATGLSNAHLAAASALLEHYPDVEVHYASFPKLASKVSRISATALASNPSTKPIQWHEIPGPAFLSMFEEHFGDVESMIIGTGTADYDKKIRDLVFSLAPWDVEDHWDMYTALNSLINDIDPAIVVLDNMLAPATDLAAHSDRRFLSLVPNGLLELIAAEQPRGAVAWKYPVTFSGYQFPLSWKQVVSNIVLTIRLGYNLVNSPVLAAKRAFLVEKGIEKPIELSFVIKDVPVLASTFKEANFPMDFYPPYLKFCGHIPMSKTSAADQDPEMVSWLAQRPTILINLGSLFAYNQRRAQAMSDALATLLAETDFQVLWKFKKLGDYGDEVFTAIQKYIDSRQIRIETWLETEPAALLETGHIVLEVHHGGANTYHEAILVANDGNRAGVPQMILPLWFDLFNFANLAEYLGIGIWAGRSTTPEWVPESLVEGFRTALVGPSSVSLREKAQELGEVARQYDGRKIAADEIARLAAIGKEVPK</sequence>
<keyword evidence="1" id="KW-0732">Signal</keyword>
<dbReference type="AlphaFoldDB" id="A0A9N9VY48"/>
<reference evidence="2" key="1">
    <citation type="submission" date="2021-10" db="EMBL/GenBank/DDBJ databases">
        <authorList>
            <person name="Piombo E."/>
        </authorList>
    </citation>
    <scope>NUCLEOTIDE SEQUENCE</scope>
</reference>
<evidence type="ECO:0000313" key="3">
    <source>
        <dbReference type="Proteomes" id="UP000696573"/>
    </source>
</evidence>
<feature type="chain" id="PRO_5040217892" evidence="1">
    <location>
        <begin position="31"/>
        <end position="526"/>
    </location>
</feature>
<protein>
    <submittedName>
        <fullName evidence="2">Uncharacterized protein</fullName>
    </submittedName>
</protein>
<comment type="caution">
    <text evidence="2">The sequence shown here is derived from an EMBL/GenBank/DDBJ whole genome shotgun (WGS) entry which is preliminary data.</text>
</comment>
<dbReference type="PANTHER" id="PTHR48050:SF13">
    <property type="entry name" value="STEROL 3-BETA-GLUCOSYLTRANSFERASE UGT80A2"/>
    <property type="match status" value="1"/>
</dbReference>
<dbReference type="OrthoDB" id="407298at2759"/>
<proteinExistence type="predicted"/>
<gene>
    <name evidence="2" type="ORF">CRHIZ90672A_00015453</name>
</gene>
<keyword evidence="3" id="KW-1185">Reference proteome</keyword>
<evidence type="ECO:0000313" key="2">
    <source>
        <dbReference type="EMBL" id="CAH0035389.1"/>
    </source>
</evidence>
<dbReference type="EMBL" id="CABFNQ020000754">
    <property type="protein sequence ID" value="CAH0035389.1"/>
    <property type="molecule type" value="Genomic_DNA"/>
</dbReference>
<organism evidence="2 3">
    <name type="scientific">Clonostachys rhizophaga</name>
    <dbReference type="NCBI Taxonomy" id="160324"/>
    <lineage>
        <taxon>Eukaryota</taxon>
        <taxon>Fungi</taxon>
        <taxon>Dikarya</taxon>
        <taxon>Ascomycota</taxon>
        <taxon>Pezizomycotina</taxon>
        <taxon>Sordariomycetes</taxon>
        <taxon>Hypocreomycetidae</taxon>
        <taxon>Hypocreales</taxon>
        <taxon>Bionectriaceae</taxon>
        <taxon>Clonostachys</taxon>
    </lineage>
</organism>
<evidence type="ECO:0000256" key="1">
    <source>
        <dbReference type="SAM" id="SignalP"/>
    </source>
</evidence>
<name>A0A9N9VY48_9HYPO</name>
<dbReference type="Proteomes" id="UP000696573">
    <property type="component" value="Unassembled WGS sequence"/>
</dbReference>